<feature type="domain" description="PD-(D/E)XK endonuclease-like" evidence="4">
    <location>
        <begin position="13"/>
        <end position="297"/>
    </location>
</feature>
<evidence type="ECO:0000256" key="3">
    <source>
        <dbReference type="ARBA" id="ARBA00023204"/>
    </source>
</evidence>
<reference evidence="5 7" key="1">
    <citation type="submission" date="2020-06" db="EMBL/GenBank/DDBJ databases">
        <title>Anoxygenic phototrophic Chloroflexota member uses a Type I reaction center.</title>
        <authorList>
            <person name="Tsuji J.M."/>
            <person name="Shaw N.A."/>
            <person name="Nagashima S."/>
            <person name="Venkiteswaran J."/>
            <person name="Schiff S.L."/>
            <person name="Hanada S."/>
            <person name="Tank M."/>
            <person name="Neufeld J.D."/>
        </authorList>
    </citation>
    <scope>NUCLEOTIDE SEQUENCE [LARGE SCALE GENOMIC DNA]</scope>
    <source>
        <strain evidence="5">L227-S17</strain>
    </source>
</reference>
<evidence type="ECO:0000256" key="2">
    <source>
        <dbReference type="ARBA" id="ARBA00022806"/>
    </source>
</evidence>
<name>A0A8T7LYC4_9CHLR</name>
<dbReference type="GO" id="GO:0006281">
    <property type="term" value="P:DNA repair"/>
    <property type="evidence" value="ECO:0007669"/>
    <property type="project" value="UniProtKB-KW"/>
</dbReference>
<dbReference type="AlphaFoldDB" id="A0A8T7LYC4"/>
<dbReference type="SUPFAM" id="SSF52980">
    <property type="entry name" value="Restriction endonuclease-like"/>
    <property type="match status" value="1"/>
</dbReference>
<organism evidence="5 7">
    <name type="scientific">Candidatus Chlorohelix allophototropha</name>
    <dbReference type="NCBI Taxonomy" id="3003348"/>
    <lineage>
        <taxon>Bacteria</taxon>
        <taxon>Bacillati</taxon>
        <taxon>Chloroflexota</taxon>
        <taxon>Chloroflexia</taxon>
        <taxon>Candidatus Chloroheliales</taxon>
        <taxon>Candidatus Chloroheliaceae</taxon>
        <taxon>Candidatus Chlorohelix</taxon>
    </lineage>
</organism>
<keyword evidence="2" id="KW-0067">ATP-binding</keyword>
<keyword evidence="3" id="KW-0234">DNA repair</keyword>
<keyword evidence="2" id="KW-0547">Nucleotide-binding</keyword>
<evidence type="ECO:0000313" key="6">
    <source>
        <dbReference type="EMBL" id="WJW67873.1"/>
    </source>
</evidence>
<dbReference type="EMBL" id="CP128399">
    <property type="protein sequence ID" value="WJW67873.1"/>
    <property type="molecule type" value="Genomic_DNA"/>
</dbReference>
<evidence type="ECO:0000313" key="5">
    <source>
        <dbReference type="EMBL" id="NWJ46013.1"/>
    </source>
</evidence>
<dbReference type="GO" id="GO:0004386">
    <property type="term" value="F:helicase activity"/>
    <property type="evidence" value="ECO:0007669"/>
    <property type="project" value="UniProtKB-KW"/>
</dbReference>
<protein>
    <submittedName>
        <fullName evidence="5">PD-(D/E)XK nuclease family protein</fullName>
    </submittedName>
</protein>
<accession>A0A8T7LYC4</accession>
<keyword evidence="2" id="KW-0378">Hydrolase</keyword>
<dbReference type="Proteomes" id="UP001431572">
    <property type="component" value="Chromosome 1"/>
</dbReference>
<evidence type="ECO:0000259" key="4">
    <source>
        <dbReference type="Pfam" id="PF12705"/>
    </source>
</evidence>
<dbReference type="InterPro" id="IPR011604">
    <property type="entry name" value="PDDEXK-like_dom_sf"/>
</dbReference>
<dbReference type="RefSeq" id="WP_341469764.1">
    <property type="nucleotide sequence ID" value="NZ_CP128399.1"/>
</dbReference>
<keyword evidence="1" id="KW-0227">DNA damage</keyword>
<reference evidence="6" key="2">
    <citation type="journal article" date="2024" name="Nature">
        <title>Anoxygenic phototroph of the Chloroflexota uses a type I reaction centre.</title>
        <authorList>
            <person name="Tsuji J.M."/>
            <person name="Shaw N.A."/>
            <person name="Nagashima S."/>
            <person name="Venkiteswaran J.J."/>
            <person name="Schiff S.L."/>
            <person name="Watanabe T."/>
            <person name="Fukui M."/>
            <person name="Hanada S."/>
            <person name="Tank M."/>
            <person name="Neufeld J.D."/>
        </authorList>
    </citation>
    <scope>NUCLEOTIDE SEQUENCE</scope>
    <source>
        <strain evidence="6">L227-S17</strain>
    </source>
</reference>
<evidence type="ECO:0000313" key="7">
    <source>
        <dbReference type="Proteomes" id="UP000521676"/>
    </source>
</evidence>
<evidence type="ECO:0000256" key="1">
    <source>
        <dbReference type="ARBA" id="ARBA00022763"/>
    </source>
</evidence>
<dbReference type="EMBL" id="JACATZ010000001">
    <property type="protein sequence ID" value="NWJ46013.1"/>
    <property type="molecule type" value="Genomic_DNA"/>
</dbReference>
<evidence type="ECO:0000313" key="8">
    <source>
        <dbReference type="Proteomes" id="UP001431572"/>
    </source>
</evidence>
<dbReference type="InterPro" id="IPR011335">
    <property type="entry name" value="Restrct_endonuc-II-like"/>
</dbReference>
<dbReference type="Pfam" id="PF12705">
    <property type="entry name" value="PDDEXK_1"/>
    <property type="match status" value="1"/>
</dbReference>
<dbReference type="Proteomes" id="UP000521676">
    <property type="component" value="Unassembled WGS sequence"/>
</dbReference>
<sequence>MKPIVLTDVAGYRFSASAINQYLRCPRKFYYSSLLRLPQPYSTTASFGTIIHDTLEKLHNWAGAQPIRPIYEDANAQSQLVLEEVWQEAGKGFIYPAVQKAYRQKAQRLLKRYTQVEFQRIGADVPIRTTSESSFEQNFHLGRFPIAGRIDRVDYFGSGEVAIIDYKTGSGEKGHNALIKDFINLAQKSTWQPTDYQLPLYYFYWSAVAGTPPRYIGHYQLKHSKGPRLTLIEIRPGAPTPEERLKGNRKYLYQEEMEEILPALLQVLEEMDQANQNFPTHPSSVRECQMCPYTFACEGAGEEEGEEE</sequence>
<keyword evidence="2" id="KW-0347">Helicase</keyword>
<dbReference type="Gene3D" id="3.90.320.10">
    <property type="match status" value="1"/>
</dbReference>
<gene>
    <name evidence="5" type="ORF">HXX08_09060</name>
    <name evidence="6" type="ORF">OZ401_001156</name>
</gene>
<dbReference type="InterPro" id="IPR038726">
    <property type="entry name" value="PDDEXK_AddAB-type"/>
</dbReference>
<proteinExistence type="predicted"/>
<keyword evidence="8" id="KW-1185">Reference proteome</keyword>